<protein>
    <recommendedName>
        <fullName evidence="3">Secreted protein</fullName>
    </recommendedName>
</protein>
<accession>A0ABV0ZSM8</accession>
<dbReference type="Proteomes" id="UP001469553">
    <property type="component" value="Unassembled WGS sequence"/>
</dbReference>
<reference evidence="1 2" key="1">
    <citation type="submission" date="2021-06" db="EMBL/GenBank/DDBJ databases">
        <authorList>
            <person name="Palmer J.M."/>
        </authorList>
    </citation>
    <scope>NUCLEOTIDE SEQUENCE [LARGE SCALE GENOMIC DNA]</scope>
    <source>
        <strain evidence="1 2">AS_MEX2019</strain>
        <tissue evidence="1">Muscle</tissue>
    </source>
</reference>
<comment type="caution">
    <text evidence="1">The sequence shown here is derived from an EMBL/GenBank/DDBJ whole genome shotgun (WGS) entry which is preliminary data.</text>
</comment>
<name>A0ABV0ZSM8_9TELE</name>
<evidence type="ECO:0000313" key="1">
    <source>
        <dbReference type="EMBL" id="MEQ2309254.1"/>
    </source>
</evidence>
<gene>
    <name evidence="1" type="ORF">AMECASPLE_036746</name>
</gene>
<proteinExistence type="predicted"/>
<keyword evidence="2" id="KW-1185">Reference proteome</keyword>
<dbReference type="EMBL" id="JAHRIP010071761">
    <property type="protein sequence ID" value="MEQ2309254.1"/>
    <property type="molecule type" value="Genomic_DNA"/>
</dbReference>
<evidence type="ECO:0008006" key="3">
    <source>
        <dbReference type="Google" id="ProtNLM"/>
    </source>
</evidence>
<organism evidence="1 2">
    <name type="scientific">Ameca splendens</name>
    <dbReference type="NCBI Taxonomy" id="208324"/>
    <lineage>
        <taxon>Eukaryota</taxon>
        <taxon>Metazoa</taxon>
        <taxon>Chordata</taxon>
        <taxon>Craniata</taxon>
        <taxon>Vertebrata</taxon>
        <taxon>Euteleostomi</taxon>
        <taxon>Actinopterygii</taxon>
        <taxon>Neopterygii</taxon>
        <taxon>Teleostei</taxon>
        <taxon>Neoteleostei</taxon>
        <taxon>Acanthomorphata</taxon>
        <taxon>Ovalentaria</taxon>
        <taxon>Atherinomorphae</taxon>
        <taxon>Cyprinodontiformes</taxon>
        <taxon>Goodeidae</taxon>
        <taxon>Ameca</taxon>
    </lineage>
</organism>
<sequence length="113" mass="13172">MKHCSLAKHFGVSFIRQHVMFALIKVFVPECICKLYSGFLCCFQSNGFFLSEFPFSPCWYMMGFTVDNDSSTILCSIFTRSEAFVQGLFHTFHTRTHSALEQRTCFFAEQYEE</sequence>
<evidence type="ECO:0000313" key="2">
    <source>
        <dbReference type="Proteomes" id="UP001469553"/>
    </source>
</evidence>